<dbReference type="EMBL" id="JACWMS010000001">
    <property type="protein sequence ID" value="MBD1318509.1"/>
    <property type="molecule type" value="Genomic_DNA"/>
</dbReference>
<name>A0ABR7W9T5_9ACTN</name>
<evidence type="ECO:0000256" key="2">
    <source>
        <dbReference type="SAM" id="Phobius"/>
    </source>
</evidence>
<comment type="caution">
    <text evidence="4">The sequence shown here is derived from an EMBL/GenBank/DDBJ whole genome shotgun (WGS) entry which is preliminary data.</text>
</comment>
<feature type="compositionally biased region" description="Basic and acidic residues" evidence="1">
    <location>
        <begin position="240"/>
        <end position="250"/>
    </location>
</feature>
<feature type="compositionally biased region" description="Low complexity" evidence="1">
    <location>
        <begin position="286"/>
        <end position="309"/>
    </location>
</feature>
<keyword evidence="5" id="KW-1185">Reference proteome</keyword>
<feature type="region of interest" description="Disordered" evidence="1">
    <location>
        <begin position="151"/>
        <end position="335"/>
    </location>
</feature>
<evidence type="ECO:0000313" key="4">
    <source>
        <dbReference type="EMBL" id="MBD1318509.1"/>
    </source>
</evidence>
<feature type="transmembrane region" description="Helical" evidence="2">
    <location>
        <begin position="110"/>
        <end position="142"/>
    </location>
</feature>
<dbReference type="RefSeq" id="WP_190265648.1">
    <property type="nucleotide sequence ID" value="NZ_BAABAD010000003.1"/>
</dbReference>
<dbReference type="Proteomes" id="UP000602395">
    <property type="component" value="Unassembled WGS sequence"/>
</dbReference>
<proteinExistence type="predicted"/>
<feature type="transmembrane region" description="Helical" evidence="2">
    <location>
        <begin position="77"/>
        <end position="98"/>
    </location>
</feature>
<feature type="transmembrane region" description="Helical" evidence="2">
    <location>
        <begin position="25"/>
        <end position="44"/>
    </location>
</feature>
<dbReference type="Pfam" id="PF20177">
    <property type="entry name" value="DUF6542"/>
    <property type="match status" value="1"/>
</dbReference>
<feature type="domain" description="DUF6542" evidence="3">
    <location>
        <begin position="24"/>
        <end position="144"/>
    </location>
</feature>
<feature type="compositionally biased region" description="Basic and acidic residues" evidence="1">
    <location>
        <begin position="188"/>
        <end position="197"/>
    </location>
</feature>
<feature type="compositionally biased region" description="Polar residues" evidence="1">
    <location>
        <begin position="317"/>
        <end position="327"/>
    </location>
</feature>
<sequence>MSSAPQQRSAVPLDQQSVLPTVRGLPWWGGVLVATVITGIGAAIDASNTDALGGIFKFCYLVGCVVAALAVRRRALFTAAAQPPLIAFLVGVITLYGLNSDQASSGLKSLIFKVLLPIADAFPWMLLTFLVTLGLVVARWYLTRDRSTGIGLRRSKGSTPKPSPATTADRRPRTATKRAARPAATKARPAESGDRRKPASAAQKSRQPRPAPEGAADGAGVPKGQKVVDEPATRAAAPTKRSEGGKRAAADRPQATKRRATAGAVQRAEAGELIGPGEESIGETIAPPATQARPTAGAAARRRSPSSAADHARYESATPQPSASRYPSTRARNRG</sequence>
<evidence type="ECO:0000256" key="1">
    <source>
        <dbReference type="SAM" id="MobiDB-lite"/>
    </source>
</evidence>
<feature type="transmembrane region" description="Helical" evidence="2">
    <location>
        <begin position="51"/>
        <end position="71"/>
    </location>
</feature>
<keyword evidence="2" id="KW-1133">Transmembrane helix</keyword>
<evidence type="ECO:0000259" key="3">
    <source>
        <dbReference type="Pfam" id="PF20177"/>
    </source>
</evidence>
<reference evidence="4 5" key="1">
    <citation type="submission" date="2020-09" db="EMBL/GenBank/DDBJ databases">
        <title>Novel species in genus Gordonia.</title>
        <authorList>
            <person name="Zhang G."/>
        </authorList>
    </citation>
    <scope>NUCLEOTIDE SEQUENCE [LARGE SCALE GENOMIC DNA]</scope>
    <source>
        <strain evidence="4 5">ON-33</strain>
    </source>
</reference>
<accession>A0ABR7W9T5</accession>
<organism evidence="4 5">
    <name type="scientific">Gordonia hankookensis</name>
    <dbReference type="NCBI Taxonomy" id="589403"/>
    <lineage>
        <taxon>Bacteria</taxon>
        <taxon>Bacillati</taxon>
        <taxon>Actinomycetota</taxon>
        <taxon>Actinomycetes</taxon>
        <taxon>Mycobacteriales</taxon>
        <taxon>Gordoniaceae</taxon>
        <taxon>Gordonia</taxon>
    </lineage>
</organism>
<protein>
    <recommendedName>
        <fullName evidence="3">DUF6542 domain-containing protein</fullName>
    </recommendedName>
</protein>
<dbReference type="InterPro" id="IPR046672">
    <property type="entry name" value="DUF6542"/>
</dbReference>
<gene>
    <name evidence="4" type="ORF">IDF66_02840</name>
</gene>
<evidence type="ECO:0000313" key="5">
    <source>
        <dbReference type="Proteomes" id="UP000602395"/>
    </source>
</evidence>
<keyword evidence="2" id="KW-0812">Transmembrane</keyword>
<keyword evidence="2" id="KW-0472">Membrane</keyword>